<dbReference type="InParanoid" id="A0A2I0MP65"/>
<evidence type="ECO:0000313" key="2">
    <source>
        <dbReference type="Proteomes" id="UP000053872"/>
    </source>
</evidence>
<evidence type="ECO:0000313" key="1">
    <source>
        <dbReference type="EMBL" id="PKK31484.1"/>
    </source>
</evidence>
<protein>
    <submittedName>
        <fullName evidence="1">Iron-sulfur cluster assembly 2</fullName>
    </submittedName>
</protein>
<name>A0A2I0MP65_COLLI</name>
<keyword evidence="2" id="KW-1185">Reference proteome</keyword>
<organism evidence="1 2">
    <name type="scientific">Columba livia</name>
    <name type="common">Rock dove</name>
    <dbReference type="NCBI Taxonomy" id="8932"/>
    <lineage>
        <taxon>Eukaryota</taxon>
        <taxon>Metazoa</taxon>
        <taxon>Chordata</taxon>
        <taxon>Craniata</taxon>
        <taxon>Vertebrata</taxon>
        <taxon>Euteleostomi</taxon>
        <taxon>Archelosauria</taxon>
        <taxon>Archosauria</taxon>
        <taxon>Dinosauria</taxon>
        <taxon>Saurischia</taxon>
        <taxon>Theropoda</taxon>
        <taxon>Coelurosauria</taxon>
        <taxon>Aves</taxon>
        <taxon>Neognathae</taxon>
        <taxon>Neoaves</taxon>
        <taxon>Columbimorphae</taxon>
        <taxon>Columbiformes</taxon>
        <taxon>Columbidae</taxon>
        <taxon>Columba</taxon>
    </lineage>
</organism>
<accession>A0A2I0MP65</accession>
<dbReference type="AlphaFoldDB" id="A0A2I0MP65"/>
<comment type="caution">
    <text evidence="1">The sequence shown here is derived from an EMBL/GenBank/DDBJ whole genome shotgun (WGS) entry which is preliminary data.</text>
</comment>
<dbReference type="Proteomes" id="UP000053872">
    <property type="component" value="Unassembled WGS sequence"/>
</dbReference>
<proteinExistence type="predicted"/>
<gene>
    <name evidence="1" type="primary">ISCA2</name>
    <name evidence="1" type="ORF">A306_00002129</name>
</gene>
<dbReference type="EMBL" id="AKCR02000005">
    <property type="protein sequence ID" value="PKK31484.1"/>
    <property type="molecule type" value="Genomic_DNA"/>
</dbReference>
<sequence>MWDFILCQILTGLPMDGHCLQTLPGNLQKVFACSFSICSLSSPLPCNTAVKSDSGSRQTHVQLISKPCWLFLQKHEVAMSTHIGASSAPCKPPARWC</sequence>
<reference evidence="1 2" key="1">
    <citation type="journal article" date="2013" name="Science">
        <title>Genomic diversity and evolution of the head crest in the rock pigeon.</title>
        <authorList>
            <person name="Shapiro M.D."/>
            <person name="Kronenberg Z."/>
            <person name="Li C."/>
            <person name="Domyan E.T."/>
            <person name="Pan H."/>
            <person name="Campbell M."/>
            <person name="Tan H."/>
            <person name="Huff C.D."/>
            <person name="Hu H."/>
            <person name="Vickrey A.I."/>
            <person name="Nielsen S.C."/>
            <person name="Stringham S.A."/>
            <person name="Hu H."/>
            <person name="Willerslev E."/>
            <person name="Gilbert M.T."/>
            <person name="Yandell M."/>
            <person name="Zhang G."/>
            <person name="Wang J."/>
        </authorList>
    </citation>
    <scope>NUCLEOTIDE SEQUENCE [LARGE SCALE GENOMIC DNA]</scope>
    <source>
        <tissue evidence="1">Blood</tissue>
    </source>
</reference>